<evidence type="ECO:0000313" key="7">
    <source>
        <dbReference type="Proteomes" id="UP000198362"/>
    </source>
</evidence>
<organism evidence="6 7">
    <name type="scientific">Asanoa hainanensis</name>
    <dbReference type="NCBI Taxonomy" id="560556"/>
    <lineage>
        <taxon>Bacteria</taxon>
        <taxon>Bacillati</taxon>
        <taxon>Actinomycetota</taxon>
        <taxon>Actinomycetes</taxon>
        <taxon>Micromonosporales</taxon>
        <taxon>Micromonosporaceae</taxon>
        <taxon>Asanoa</taxon>
    </lineage>
</organism>
<dbReference type="OrthoDB" id="104542at2"/>
<dbReference type="PANTHER" id="PTHR13966">
    <property type="entry name" value="ENDONUCLEASE RELATED"/>
    <property type="match status" value="1"/>
</dbReference>
<dbReference type="GO" id="GO:0046872">
    <property type="term" value="F:metal ion binding"/>
    <property type="evidence" value="ECO:0007669"/>
    <property type="project" value="UniProtKB-KW"/>
</dbReference>
<proteinExistence type="predicted"/>
<feature type="active site" description="Proton acceptor" evidence="1">
    <location>
        <position position="118"/>
    </location>
</feature>
<dbReference type="AlphaFoldDB" id="A0A239PC54"/>
<keyword evidence="2" id="KW-0479">Metal-binding</keyword>
<accession>A0A239PC54</accession>
<dbReference type="PANTHER" id="PTHR13966:SF5">
    <property type="entry name" value="ENDONUCLEASE G, MITOCHONDRIAL"/>
    <property type="match status" value="1"/>
</dbReference>
<dbReference type="GO" id="GO:0016787">
    <property type="term" value="F:hydrolase activity"/>
    <property type="evidence" value="ECO:0007669"/>
    <property type="project" value="InterPro"/>
</dbReference>
<gene>
    <name evidence="6" type="ORF">SAMN05421812_11776</name>
</gene>
<evidence type="ECO:0000256" key="3">
    <source>
        <dbReference type="SAM" id="MobiDB-lite"/>
    </source>
</evidence>
<feature type="region of interest" description="Disordered" evidence="3">
    <location>
        <begin position="267"/>
        <end position="294"/>
    </location>
</feature>
<dbReference type="InterPro" id="IPR040255">
    <property type="entry name" value="Non-specific_endonuclease"/>
</dbReference>
<dbReference type="InterPro" id="IPR020821">
    <property type="entry name" value="ENPP1-3/EXOG-like_nuc-like"/>
</dbReference>
<dbReference type="GO" id="GO:0003676">
    <property type="term" value="F:nucleic acid binding"/>
    <property type="evidence" value="ECO:0007669"/>
    <property type="project" value="InterPro"/>
</dbReference>
<dbReference type="Proteomes" id="UP000198362">
    <property type="component" value="Unassembled WGS sequence"/>
</dbReference>
<feature type="binding site" evidence="2">
    <location>
        <position position="155"/>
    </location>
    <ligand>
        <name>Mg(2+)</name>
        <dbReference type="ChEBI" id="CHEBI:18420"/>
        <note>catalytic</note>
    </ligand>
</feature>
<dbReference type="Gene3D" id="3.40.570.10">
    <property type="entry name" value="Extracellular Endonuclease, subunit A"/>
    <property type="match status" value="1"/>
</dbReference>
<evidence type="ECO:0000256" key="1">
    <source>
        <dbReference type="PIRSR" id="PIRSR640255-1"/>
    </source>
</evidence>
<protein>
    <submittedName>
        <fullName evidence="6">Endonuclease G</fullName>
    </submittedName>
</protein>
<feature type="domain" description="DNA/RNA non-specific endonuclease/pyrophosphatase/phosphodiesterase" evidence="5">
    <location>
        <begin position="55"/>
        <end position="268"/>
    </location>
</feature>
<dbReference type="InterPro" id="IPR001604">
    <property type="entry name" value="Endo_G_ENPP1-like_dom"/>
</dbReference>
<dbReference type="EMBL" id="FZPH01000017">
    <property type="protein sequence ID" value="SNT64525.1"/>
    <property type="molecule type" value="Genomic_DNA"/>
</dbReference>
<dbReference type="SUPFAM" id="SSF54060">
    <property type="entry name" value="His-Me finger endonucleases"/>
    <property type="match status" value="1"/>
</dbReference>
<keyword evidence="6" id="KW-0378">Hydrolase</keyword>
<keyword evidence="6" id="KW-0255">Endonuclease</keyword>
<dbReference type="Pfam" id="PF01223">
    <property type="entry name" value="Endonuclease_NS"/>
    <property type="match status" value="1"/>
</dbReference>
<evidence type="ECO:0000259" key="5">
    <source>
        <dbReference type="SMART" id="SM00892"/>
    </source>
</evidence>
<keyword evidence="7" id="KW-1185">Reference proteome</keyword>
<evidence type="ECO:0000256" key="2">
    <source>
        <dbReference type="PIRSR" id="PIRSR640255-2"/>
    </source>
</evidence>
<dbReference type="InterPro" id="IPR044929">
    <property type="entry name" value="DNA/RNA_non-sp_Endonuclease_sf"/>
</dbReference>
<evidence type="ECO:0000259" key="4">
    <source>
        <dbReference type="SMART" id="SM00477"/>
    </source>
</evidence>
<dbReference type="InterPro" id="IPR044925">
    <property type="entry name" value="His-Me_finger_sf"/>
</dbReference>
<dbReference type="CDD" id="cd00091">
    <property type="entry name" value="NUC"/>
    <property type="match status" value="1"/>
</dbReference>
<keyword evidence="6" id="KW-0540">Nuclease</keyword>
<sequence length="294" mass="32492">MKRMTRPGAALGPVAVEPRRLRIDPDYASRPGFDGDFLGLPLPLPTVKTDAALLNYHHFSVVMHDSRRLAHFAAANVDGSRRFERIASSDRWSLDPRLPASAQAGAALYAGNDLDRGHLNRRADMLWGDTRAEATAAVADTYHYTNCAPQHRDFNQNNATWQGLEDYILAAVADHRLRANVYTGPIFRPDDPSYRGVRIPRAYWKVVAVATTEAVHATAYLIEQTELLDALGRDAEQPPLGPYRTYQIQVSDASARTGIDFGPLPAFDPLRPPDRDASAAAPVELRNLSDVRLS</sequence>
<dbReference type="SMART" id="SM00892">
    <property type="entry name" value="Endonuclease_NS"/>
    <property type="match status" value="1"/>
</dbReference>
<name>A0A239PC54_9ACTN</name>
<dbReference type="SMART" id="SM00477">
    <property type="entry name" value="NUC"/>
    <property type="match status" value="1"/>
</dbReference>
<reference evidence="6 7" key="1">
    <citation type="submission" date="2017-06" db="EMBL/GenBank/DDBJ databases">
        <authorList>
            <person name="Kim H.J."/>
            <person name="Triplett B.A."/>
        </authorList>
    </citation>
    <scope>NUCLEOTIDE SEQUENCE [LARGE SCALE GENOMIC DNA]</scope>
    <source>
        <strain evidence="6 7">CGMCC 4.5593</strain>
    </source>
</reference>
<evidence type="ECO:0000313" key="6">
    <source>
        <dbReference type="EMBL" id="SNT64525.1"/>
    </source>
</evidence>
<feature type="domain" description="ENPP1-3/EXOG-like endonuclease/phosphodiesterase" evidence="4">
    <location>
        <begin position="56"/>
        <end position="268"/>
    </location>
</feature>
<dbReference type="GO" id="GO:0004519">
    <property type="term" value="F:endonuclease activity"/>
    <property type="evidence" value="ECO:0007669"/>
    <property type="project" value="UniProtKB-KW"/>
</dbReference>